<keyword evidence="3 5" id="KW-1133">Transmembrane helix</keyword>
<protein>
    <recommendedName>
        <fullName evidence="8">Organic solute transporter alpha-like protein</fullName>
    </recommendedName>
</protein>
<keyword evidence="4 5" id="KW-0472">Membrane</keyword>
<dbReference type="Pfam" id="PF03619">
    <property type="entry name" value="Solute_trans_a"/>
    <property type="match status" value="1"/>
</dbReference>
<name>A0A4U8ULY1_STECR</name>
<comment type="subcellular location">
    <subcellularLocation>
        <location evidence="1">Membrane</location>
        <topology evidence="1">Multi-pass membrane protein</topology>
    </subcellularLocation>
</comment>
<evidence type="ECO:0000256" key="3">
    <source>
        <dbReference type="ARBA" id="ARBA00022989"/>
    </source>
</evidence>
<accession>A0A4U8ULY1</accession>
<sequence length="362" mass="40436">MAEDDCTPSSLNTAVFVSRINEDRSALCMLVIATACSLGVFAQGFVQFYYVWRYLTHPWIRGNIAFLVALFPICTACSIVAMYVPTAGNLLFTFSYSYAIICLYRLVSVIKDSFGSWEAASASLYRSGTRIHFRVAPVCCCIPCLPTVEPSVRNLRILDMITLQGPIFRILVMVVNFTLQTETVDLMQLWFPISTGIVTGSLLLSVFSCHALCKLSLEKLGPFRFHVIYRIVDTTQAFYGLQSLVLYGIAAGGKMPCGVLLTPTDKVFWYNHFMLICECFLLQIIITLTVNPWNSTMFDLHPDSHETALEIGQYAECRRCTVANITVERKVGFMDDCGSHCSSEARSISEASQQIQTADVHM</sequence>
<feature type="transmembrane region" description="Helical" evidence="5">
    <location>
        <begin position="29"/>
        <end position="52"/>
    </location>
</feature>
<dbReference type="STRING" id="34508.A0A4U8ULY1"/>
<organism evidence="6 7">
    <name type="scientific">Steinernema carpocapsae</name>
    <name type="common">Entomopathogenic nematode</name>
    <dbReference type="NCBI Taxonomy" id="34508"/>
    <lineage>
        <taxon>Eukaryota</taxon>
        <taxon>Metazoa</taxon>
        <taxon>Ecdysozoa</taxon>
        <taxon>Nematoda</taxon>
        <taxon>Chromadorea</taxon>
        <taxon>Rhabditida</taxon>
        <taxon>Tylenchina</taxon>
        <taxon>Panagrolaimomorpha</taxon>
        <taxon>Strongyloidoidea</taxon>
        <taxon>Steinernematidae</taxon>
        <taxon>Steinernema</taxon>
    </lineage>
</organism>
<feature type="transmembrane region" description="Helical" evidence="5">
    <location>
        <begin position="189"/>
        <end position="215"/>
    </location>
</feature>
<dbReference type="PANTHER" id="PTHR23423">
    <property type="entry name" value="ORGANIC SOLUTE TRANSPORTER-RELATED"/>
    <property type="match status" value="1"/>
</dbReference>
<evidence type="ECO:0000256" key="1">
    <source>
        <dbReference type="ARBA" id="ARBA00004141"/>
    </source>
</evidence>
<dbReference type="OrthoDB" id="5832279at2759"/>
<reference evidence="6 7" key="2">
    <citation type="journal article" date="2019" name="G3 (Bethesda)">
        <title>Hybrid Assembly of the Genome of the Entomopathogenic Nematode Steinernema carpocapsae Identifies the X-Chromosome.</title>
        <authorList>
            <person name="Serra L."/>
            <person name="Macchietto M."/>
            <person name="Macias-Munoz A."/>
            <person name="McGill C.J."/>
            <person name="Rodriguez I.M."/>
            <person name="Rodriguez B."/>
            <person name="Murad R."/>
            <person name="Mortazavi A."/>
        </authorList>
    </citation>
    <scope>NUCLEOTIDE SEQUENCE [LARGE SCALE GENOMIC DNA]</scope>
    <source>
        <strain evidence="6 7">ALL</strain>
    </source>
</reference>
<dbReference type="InterPro" id="IPR005178">
    <property type="entry name" value="Ostalpha/TMEM184C"/>
</dbReference>
<dbReference type="EMBL" id="AZBU02000001">
    <property type="protein sequence ID" value="TMS34014.1"/>
    <property type="molecule type" value="Genomic_DNA"/>
</dbReference>
<comment type="caution">
    <text evidence="6">The sequence shown here is derived from an EMBL/GenBank/DDBJ whole genome shotgun (WGS) entry which is preliminary data.</text>
</comment>
<feature type="transmembrane region" description="Helical" evidence="5">
    <location>
        <begin position="269"/>
        <end position="290"/>
    </location>
</feature>
<reference evidence="6 7" key="1">
    <citation type="journal article" date="2015" name="Genome Biol.">
        <title>Comparative genomics of Steinernema reveals deeply conserved gene regulatory networks.</title>
        <authorList>
            <person name="Dillman A.R."/>
            <person name="Macchietto M."/>
            <person name="Porter C.F."/>
            <person name="Rogers A."/>
            <person name="Williams B."/>
            <person name="Antoshechkin I."/>
            <person name="Lee M.M."/>
            <person name="Goodwin Z."/>
            <person name="Lu X."/>
            <person name="Lewis E.E."/>
            <person name="Goodrich-Blair H."/>
            <person name="Stock S.P."/>
            <person name="Adams B.J."/>
            <person name="Sternberg P.W."/>
            <person name="Mortazavi A."/>
        </authorList>
    </citation>
    <scope>NUCLEOTIDE SEQUENCE [LARGE SCALE GENOMIC DNA]</scope>
    <source>
        <strain evidence="6 7">ALL</strain>
    </source>
</reference>
<evidence type="ECO:0008006" key="8">
    <source>
        <dbReference type="Google" id="ProtNLM"/>
    </source>
</evidence>
<evidence type="ECO:0000313" key="6">
    <source>
        <dbReference type="EMBL" id="TMS34014.1"/>
    </source>
</evidence>
<keyword evidence="7" id="KW-1185">Reference proteome</keyword>
<feature type="transmembrane region" description="Helical" evidence="5">
    <location>
        <begin position="90"/>
        <end position="107"/>
    </location>
</feature>
<dbReference type="Proteomes" id="UP000298663">
    <property type="component" value="Unassembled WGS sequence"/>
</dbReference>
<dbReference type="AlphaFoldDB" id="A0A4U8ULY1"/>
<keyword evidence="2 5" id="KW-0812">Transmembrane</keyword>
<proteinExistence type="predicted"/>
<evidence type="ECO:0000313" key="7">
    <source>
        <dbReference type="Proteomes" id="UP000298663"/>
    </source>
</evidence>
<dbReference type="SMART" id="SM01417">
    <property type="entry name" value="Solute_trans_a"/>
    <property type="match status" value="1"/>
</dbReference>
<evidence type="ECO:0000256" key="5">
    <source>
        <dbReference type="SAM" id="Phobius"/>
    </source>
</evidence>
<gene>
    <name evidence="6" type="ORF">L596_001681</name>
</gene>
<feature type="transmembrane region" description="Helical" evidence="5">
    <location>
        <begin position="64"/>
        <end position="84"/>
    </location>
</feature>
<dbReference type="GO" id="GO:0016020">
    <property type="term" value="C:membrane"/>
    <property type="evidence" value="ECO:0007669"/>
    <property type="project" value="UniProtKB-SubCell"/>
</dbReference>
<evidence type="ECO:0000256" key="4">
    <source>
        <dbReference type="ARBA" id="ARBA00023136"/>
    </source>
</evidence>
<evidence type="ECO:0000256" key="2">
    <source>
        <dbReference type="ARBA" id="ARBA00022692"/>
    </source>
</evidence>